<evidence type="ECO:0000313" key="1">
    <source>
        <dbReference type="EMBL" id="KAJ9631248.1"/>
    </source>
</evidence>
<gene>
    <name evidence="1" type="ORF">H2204_008333</name>
</gene>
<reference evidence="1" key="1">
    <citation type="submission" date="2022-10" db="EMBL/GenBank/DDBJ databases">
        <title>Culturing micro-colonial fungi from biological soil crusts in the Mojave desert and describing Neophaeococcomyces mojavensis, and introducing the new genera and species Taxawa tesnikishii.</title>
        <authorList>
            <person name="Kurbessoian T."/>
            <person name="Stajich J.E."/>
        </authorList>
    </citation>
    <scope>NUCLEOTIDE SEQUENCE</scope>
    <source>
        <strain evidence="1">TK_35</strain>
    </source>
</reference>
<sequence>MSHVIWQVGANIYGLMYLDQHNNEVDAQVDRHGHLEQELRQYDYSMFRRMLKSSMYTSKLTALAEDCLRLDPRGRPRVRELVQRTREGLAPYLEKWQRTRQCPSLLVNVV</sequence>
<evidence type="ECO:0000313" key="2">
    <source>
        <dbReference type="Proteomes" id="UP001172681"/>
    </source>
</evidence>
<protein>
    <submittedName>
        <fullName evidence="1">Uncharacterized protein</fullName>
    </submittedName>
</protein>
<comment type="caution">
    <text evidence="1">The sequence shown here is derived from an EMBL/GenBank/DDBJ whole genome shotgun (WGS) entry which is preliminary data.</text>
</comment>
<dbReference type="AlphaFoldDB" id="A0AA39CX37"/>
<proteinExistence type="predicted"/>
<accession>A0AA39CX37</accession>
<organism evidence="1 2">
    <name type="scientific">Knufia peltigerae</name>
    <dbReference type="NCBI Taxonomy" id="1002370"/>
    <lineage>
        <taxon>Eukaryota</taxon>
        <taxon>Fungi</taxon>
        <taxon>Dikarya</taxon>
        <taxon>Ascomycota</taxon>
        <taxon>Pezizomycotina</taxon>
        <taxon>Eurotiomycetes</taxon>
        <taxon>Chaetothyriomycetidae</taxon>
        <taxon>Chaetothyriales</taxon>
        <taxon>Trichomeriaceae</taxon>
        <taxon>Knufia</taxon>
    </lineage>
</organism>
<dbReference type="Proteomes" id="UP001172681">
    <property type="component" value="Unassembled WGS sequence"/>
</dbReference>
<dbReference type="EMBL" id="JAPDRN010000059">
    <property type="protein sequence ID" value="KAJ9631248.1"/>
    <property type="molecule type" value="Genomic_DNA"/>
</dbReference>
<keyword evidence="2" id="KW-1185">Reference proteome</keyword>
<name>A0AA39CX37_9EURO</name>